<organism evidence="1 2">
    <name type="scientific">Ensifer adhaerens</name>
    <name type="common">Sinorhizobium morelense</name>
    <dbReference type="NCBI Taxonomy" id="106592"/>
    <lineage>
        <taxon>Bacteria</taxon>
        <taxon>Pseudomonadati</taxon>
        <taxon>Pseudomonadota</taxon>
        <taxon>Alphaproteobacteria</taxon>
        <taxon>Hyphomicrobiales</taxon>
        <taxon>Rhizobiaceae</taxon>
        <taxon>Sinorhizobium/Ensifer group</taxon>
        <taxon>Ensifer</taxon>
    </lineage>
</organism>
<accession>A0A9Q8YES9</accession>
<protein>
    <submittedName>
        <fullName evidence="1">PAS domain-containing protein</fullName>
    </submittedName>
</protein>
<gene>
    <name evidence="1" type="ORF">NE863_34780</name>
</gene>
<dbReference type="EMBL" id="CP098809">
    <property type="protein sequence ID" value="USJ27587.1"/>
    <property type="molecule type" value="Genomic_DNA"/>
</dbReference>
<geneLocation type="plasmid" evidence="1 2">
    <name>pB</name>
</geneLocation>
<reference evidence="1" key="1">
    <citation type="submission" date="2022-06" db="EMBL/GenBank/DDBJ databases">
        <title>Physiological and biochemical characterization and genomic elucidation of a strain of the genus Ensifer adhaerens M8 that combines arsenic oxidation and chromium reduction.</title>
        <authorList>
            <person name="Li X."/>
            <person name="Yu c."/>
        </authorList>
    </citation>
    <scope>NUCLEOTIDE SEQUENCE</scope>
    <source>
        <strain evidence="1">M8</strain>
        <plasmid evidence="1">pB</plasmid>
    </source>
</reference>
<name>A0A9Q8YES9_ENSAD</name>
<evidence type="ECO:0000313" key="2">
    <source>
        <dbReference type="Proteomes" id="UP001055460"/>
    </source>
</evidence>
<keyword evidence="1" id="KW-0614">Plasmid</keyword>
<dbReference type="AlphaFoldDB" id="A0A9Q8YES9"/>
<dbReference type="Gene3D" id="3.30.450.20">
    <property type="entry name" value="PAS domain"/>
    <property type="match status" value="1"/>
</dbReference>
<proteinExistence type="predicted"/>
<dbReference type="Proteomes" id="UP001055460">
    <property type="component" value="Plasmid pB"/>
</dbReference>
<evidence type="ECO:0000313" key="1">
    <source>
        <dbReference type="EMBL" id="USJ27587.1"/>
    </source>
</evidence>
<sequence>MAKDRPFCIEGHGYPETVQFDISYSPVRDEERRVRGVLCIVNDTTDRLFKKRWLNAARVLRWGAAFCEKI</sequence>
<dbReference type="RefSeq" id="WP_252161161.1">
    <property type="nucleotide sequence ID" value="NZ_CP098809.1"/>
</dbReference>